<proteinExistence type="inferred from homology"/>
<dbReference type="PANTHER" id="PTHR13238:SF0">
    <property type="entry name" value="CILIA- AND FLAGELLA-ASSOCIATED PROTEIN 298"/>
    <property type="match status" value="1"/>
</dbReference>
<dbReference type="EMBL" id="ATMH01003240">
    <property type="protein sequence ID" value="EPY31785.1"/>
    <property type="molecule type" value="Genomic_DNA"/>
</dbReference>
<dbReference type="Pfam" id="PF11069">
    <property type="entry name" value="CFAP298"/>
    <property type="match status" value="1"/>
</dbReference>
<dbReference type="GO" id="GO:0003352">
    <property type="term" value="P:regulation of cilium movement"/>
    <property type="evidence" value="ECO:0007669"/>
    <property type="project" value="InterPro"/>
</dbReference>
<comment type="caution">
    <text evidence="2">The sequence shown here is derived from an EMBL/GenBank/DDBJ whole genome shotgun (WGS) entry which is preliminary data.</text>
</comment>
<dbReference type="AlphaFoldDB" id="S9W749"/>
<evidence type="ECO:0000313" key="2">
    <source>
        <dbReference type="EMBL" id="EPY31785.1"/>
    </source>
</evidence>
<keyword evidence="3" id="KW-1185">Reference proteome</keyword>
<evidence type="ECO:0000313" key="3">
    <source>
        <dbReference type="Proteomes" id="UP000015354"/>
    </source>
</evidence>
<name>S9W749_9TRYP</name>
<dbReference type="OrthoDB" id="276065at2759"/>
<dbReference type="InterPro" id="IPR021298">
    <property type="entry name" value="CFAP298"/>
</dbReference>
<organism evidence="2 3">
    <name type="scientific">Strigomonas culicis</name>
    <dbReference type="NCBI Taxonomy" id="28005"/>
    <lineage>
        <taxon>Eukaryota</taxon>
        <taxon>Discoba</taxon>
        <taxon>Euglenozoa</taxon>
        <taxon>Kinetoplastea</taxon>
        <taxon>Metakinetoplastina</taxon>
        <taxon>Trypanosomatida</taxon>
        <taxon>Trypanosomatidae</taxon>
        <taxon>Strigomonadinae</taxon>
        <taxon>Strigomonas</taxon>
    </lineage>
</organism>
<dbReference type="PANTHER" id="PTHR13238">
    <property type="entry name" value="PROTEIN C21ORF59"/>
    <property type="match status" value="1"/>
</dbReference>
<dbReference type="Proteomes" id="UP000015354">
    <property type="component" value="Unassembled WGS sequence"/>
</dbReference>
<comment type="similarity">
    <text evidence="1">Belongs to the CFAP298 family.</text>
</comment>
<reference evidence="2 3" key="1">
    <citation type="journal article" date="2013" name="PLoS ONE">
        <title>Predicting the Proteins of Angomonas deanei, Strigomonas culicis and Their Respective Endosymbionts Reveals New Aspects of the Trypanosomatidae Family.</title>
        <authorList>
            <person name="Motta M.C."/>
            <person name="Martins A.C."/>
            <person name="de Souza S.S."/>
            <person name="Catta-Preta C.M."/>
            <person name="Silva R."/>
            <person name="Klein C.C."/>
            <person name="de Almeida L.G."/>
            <person name="de Lima Cunha O."/>
            <person name="Ciapina L.P."/>
            <person name="Brocchi M."/>
            <person name="Colabardini A.C."/>
            <person name="de Araujo Lima B."/>
            <person name="Machado C.R."/>
            <person name="de Almeida Soares C.M."/>
            <person name="Probst C.M."/>
            <person name="de Menezes C.B."/>
            <person name="Thompson C.E."/>
            <person name="Bartholomeu D.C."/>
            <person name="Gradia D.F."/>
            <person name="Pavoni D.P."/>
            <person name="Grisard E.C."/>
            <person name="Fantinatti-Garboggini F."/>
            <person name="Marchini F.K."/>
            <person name="Rodrigues-Luiz G.F."/>
            <person name="Wagner G."/>
            <person name="Goldman G.H."/>
            <person name="Fietto J.L."/>
            <person name="Elias M.C."/>
            <person name="Goldman M.H."/>
            <person name="Sagot M.F."/>
            <person name="Pereira M."/>
            <person name="Stoco P.H."/>
            <person name="de Mendonca-Neto R.P."/>
            <person name="Teixeira S.M."/>
            <person name="Maciel T.E."/>
            <person name="de Oliveira Mendes T.A."/>
            <person name="Urmenyi T.P."/>
            <person name="de Souza W."/>
            <person name="Schenkman S."/>
            <person name="de Vasconcelos A.T."/>
        </authorList>
    </citation>
    <scope>NUCLEOTIDE SEQUENCE [LARGE SCALE GENOMIC DNA]</scope>
</reference>
<accession>S9W749</accession>
<sequence>MVLIECKRLPKEEYSKDYDCFILSLPGATNVGEATDTVQRVQNKRVRLQWMAAAAKQLAKDSCPEDQQHHLLGPIDDTERTLSLERAEKRQACTEAELDELISAFKGGVMILFPGECSGADACQRLTKILDDDSANDTEKSKAHRILSIIDDGAVNDKTLEGPATMWWSNKPLVRDADLTKYVGRNEKTKITVKLTSEGAGAPPREPAVDAKTQAALMSHYYRKQEEMKKVIEDEDISYSNSEWANPRGLKKQLMDMDGIKYRPS</sequence>
<evidence type="ECO:0000256" key="1">
    <source>
        <dbReference type="ARBA" id="ARBA00009619"/>
    </source>
</evidence>
<gene>
    <name evidence="2" type="ORF">STCU_03240</name>
</gene>
<protein>
    <submittedName>
        <fullName evidence="2">Uncharacterized protein</fullName>
    </submittedName>
</protein>